<dbReference type="GO" id="GO:0046872">
    <property type="term" value="F:metal ion binding"/>
    <property type="evidence" value="ECO:0007669"/>
    <property type="project" value="UniProtKB-KW"/>
</dbReference>
<feature type="binding site" evidence="5">
    <location>
        <position position="43"/>
    </location>
    <ligand>
        <name>dimethylallyl diphosphate</name>
        <dbReference type="ChEBI" id="CHEBI:57623"/>
    </ligand>
</feature>
<keyword evidence="5" id="KW-0560">Oxidoreductase</keyword>
<feature type="binding site" evidence="5">
    <location>
        <position position="126"/>
    </location>
    <ligand>
        <name>isopentenyl diphosphate</name>
        <dbReference type="ChEBI" id="CHEBI:128769"/>
    </ligand>
</feature>
<dbReference type="AlphaFoldDB" id="A0A1T4W730"/>
<feature type="binding site" evidence="5">
    <location>
        <position position="76"/>
    </location>
    <ligand>
        <name>(2E)-4-hydroxy-3-methylbut-2-enyl diphosphate</name>
        <dbReference type="ChEBI" id="CHEBI:128753"/>
    </ligand>
</feature>
<comment type="catalytic activity">
    <reaction evidence="5">
        <text>isopentenyl diphosphate + 2 oxidized [2Fe-2S]-[ferredoxin] + H2O = (2E)-4-hydroxy-3-methylbut-2-enyl diphosphate + 2 reduced [2Fe-2S]-[ferredoxin] + 2 H(+)</text>
        <dbReference type="Rhea" id="RHEA:24488"/>
        <dbReference type="Rhea" id="RHEA-COMP:10000"/>
        <dbReference type="Rhea" id="RHEA-COMP:10001"/>
        <dbReference type="ChEBI" id="CHEBI:15377"/>
        <dbReference type="ChEBI" id="CHEBI:15378"/>
        <dbReference type="ChEBI" id="CHEBI:33737"/>
        <dbReference type="ChEBI" id="CHEBI:33738"/>
        <dbReference type="ChEBI" id="CHEBI:128753"/>
        <dbReference type="ChEBI" id="CHEBI:128769"/>
        <dbReference type="EC" id="1.17.7.4"/>
    </reaction>
</comment>
<keyword evidence="1 5" id="KW-0004">4Fe-4S</keyword>
<feature type="binding site" evidence="5">
    <location>
        <position position="126"/>
    </location>
    <ligand>
        <name>(2E)-4-hydroxy-3-methylbut-2-enyl diphosphate</name>
        <dbReference type="ChEBI" id="CHEBI:128753"/>
    </ligand>
</feature>
<feature type="binding site" evidence="5">
    <location>
        <position position="222"/>
    </location>
    <ligand>
        <name>(2E)-4-hydroxy-3-methylbut-2-enyl diphosphate</name>
        <dbReference type="ChEBI" id="CHEBI:128753"/>
    </ligand>
</feature>
<evidence type="ECO:0000256" key="4">
    <source>
        <dbReference type="ARBA" id="ARBA00023014"/>
    </source>
</evidence>
<feature type="binding site" evidence="5">
    <location>
        <position position="222"/>
    </location>
    <ligand>
        <name>dimethylallyl diphosphate</name>
        <dbReference type="ChEBI" id="CHEBI:57623"/>
    </ligand>
</feature>
<evidence type="ECO:0000256" key="2">
    <source>
        <dbReference type="ARBA" id="ARBA00022723"/>
    </source>
</evidence>
<dbReference type="GO" id="GO:0050992">
    <property type="term" value="P:dimethylallyl diphosphate biosynthetic process"/>
    <property type="evidence" value="ECO:0007669"/>
    <property type="project" value="UniProtKB-UniRule"/>
</dbReference>
<sequence length="282" mass="30999">MEVILAETAGFCMGVGLALKKLDKTVGEKENGDKINTLGPIIHNPQVLEHYRQQGVDVIDSPDDANSGDTVVIRAHGIPRTVEECLRNKDVKIHDATCPKVKKAQLLIAKQAAAGRTLLLFGEADHPEVRGLLSYANDDAIVFESLEELKNILKPGTAYFLAAQTTQDRKLFERIKKYLLETLPEAMPILETICDATQIRQQEAIEIARKVDKMVVAGGRNSGNTRRLVQVVEEQGTECFHVETADELRAEDFSSAKTVGLSAGASTPDTIIRSIYETLQSF</sequence>
<dbReference type="GO" id="GO:0019288">
    <property type="term" value="P:isopentenyl diphosphate biosynthetic process, methylerythritol 4-phosphate pathway"/>
    <property type="evidence" value="ECO:0007669"/>
    <property type="project" value="UniProtKB-UniRule"/>
</dbReference>
<protein>
    <recommendedName>
        <fullName evidence="5">4-hydroxy-3-methylbut-2-enyl diphosphate reductase</fullName>
        <shortName evidence="5">HMBPP reductase</shortName>
        <ecNumber evidence="5">1.17.7.4</ecNumber>
    </recommendedName>
</protein>
<evidence type="ECO:0000256" key="1">
    <source>
        <dbReference type="ARBA" id="ARBA00022485"/>
    </source>
</evidence>
<accession>A0A1T4W730</accession>
<keyword evidence="2 5" id="KW-0479">Metal-binding</keyword>
<evidence type="ECO:0000256" key="3">
    <source>
        <dbReference type="ARBA" id="ARBA00023004"/>
    </source>
</evidence>
<feature type="binding site" evidence="5">
    <location>
        <position position="224"/>
    </location>
    <ligand>
        <name>(2E)-4-hydroxy-3-methylbut-2-enyl diphosphate</name>
        <dbReference type="ChEBI" id="CHEBI:128753"/>
    </ligand>
</feature>
<feature type="binding site" evidence="5">
    <location>
        <position position="76"/>
    </location>
    <ligand>
        <name>dimethylallyl diphosphate</name>
        <dbReference type="ChEBI" id="CHEBI:57623"/>
    </ligand>
</feature>
<feature type="binding site" evidence="5">
    <location>
        <position position="165"/>
    </location>
    <ligand>
        <name>(2E)-4-hydroxy-3-methylbut-2-enyl diphosphate</name>
        <dbReference type="ChEBI" id="CHEBI:128753"/>
    </ligand>
</feature>
<comment type="similarity">
    <text evidence="5">Belongs to the IspH family.</text>
</comment>
<gene>
    <name evidence="5" type="primary">ispH</name>
    <name evidence="6" type="ORF">SAMN02745702_01786</name>
</gene>
<comment type="pathway">
    <text evidence="5">Isoprenoid biosynthesis; isopentenyl diphosphate biosynthesis via DXP pathway; isopentenyl diphosphate from 1-deoxy-D-xylulose 5-phosphate: step 6/6.</text>
</comment>
<feature type="binding site" evidence="5">
    <location>
        <position position="222"/>
    </location>
    <ligand>
        <name>isopentenyl diphosphate</name>
        <dbReference type="ChEBI" id="CHEBI:128769"/>
    </ligand>
</feature>
<dbReference type="GO" id="GO:0016114">
    <property type="term" value="P:terpenoid biosynthetic process"/>
    <property type="evidence" value="ECO:0007669"/>
    <property type="project" value="UniProtKB-UniRule"/>
</dbReference>
<dbReference type="Gene3D" id="3.40.50.11270">
    <property type="match status" value="1"/>
</dbReference>
<name>A0A1T4W730_9BACT</name>
<feature type="binding site" evidence="5">
    <location>
        <position position="76"/>
    </location>
    <ligand>
        <name>isopentenyl diphosphate</name>
        <dbReference type="ChEBI" id="CHEBI:128769"/>
    </ligand>
</feature>
<dbReference type="GO" id="GO:0051539">
    <property type="term" value="F:4 iron, 4 sulfur cluster binding"/>
    <property type="evidence" value="ECO:0007669"/>
    <property type="project" value="UniProtKB-UniRule"/>
</dbReference>
<dbReference type="STRING" id="1121442.SAMN02745702_01786"/>
<keyword evidence="7" id="KW-1185">Reference proteome</keyword>
<feature type="binding site" evidence="5">
    <location>
        <position position="12"/>
    </location>
    <ligand>
        <name>[4Fe-4S] cluster</name>
        <dbReference type="ChEBI" id="CHEBI:49883"/>
    </ligand>
</feature>
<evidence type="ECO:0000313" key="7">
    <source>
        <dbReference type="Proteomes" id="UP000189733"/>
    </source>
</evidence>
<dbReference type="HAMAP" id="MF_00191">
    <property type="entry name" value="IspH"/>
    <property type="match status" value="1"/>
</dbReference>
<comment type="catalytic activity">
    <reaction evidence="5">
        <text>dimethylallyl diphosphate + 2 oxidized [2Fe-2S]-[ferredoxin] + H2O = (2E)-4-hydroxy-3-methylbut-2-enyl diphosphate + 2 reduced [2Fe-2S]-[ferredoxin] + 2 H(+)</text>
        <dbReference type="Rhea" id="RHEA:24825"/>
        <dbReference type="Rhea" id="RHEA-COMP:10000"/>
        <dbReference type="Rhea" id="RHEA-COMP:10001"/>
        <dbReference type="ChEBI" id="CHEBI:15377"/>
        <dbReference type="ChEBI" id="CHEBI:15378"/>
        <dbReference type="ChEBI" id="CHEBI:33737"/>
        <dbReference type="ChEBI" id="CHEBI:33738"/>
        <dbReference type="ChEBI" id="CHEBI:57623"/>
        <dbReference type="ChEBI" id="CHEBI:128753"/>
        <dbReference type="EC" id="1.17.7.4"/>
    </reaction>
</comment>
<dbReference type="InterPro" id="IPR003451">
    <property type="entry name" value="LytB/IspH"/>
</dbReference>
<organism evidence="6 7">
    <name type="scientific">Desulfobaculum bizertense DSM 18034</name>
    <dbReference type="NCBI Taxonomy" id="1121442"/>
    <lineage>
        <taxon>Bacteria</taxon>
        <taxon>Pseudomonadati</taxon>
        <taxon>Thermodesulfobacteriota</taxon>
        <taxon>Desulfovibrionia</taxon>
        <taxon>Desulfovibrionales</taxon>
        <taxon>Desulfovibrionaceae</taxon>
        <taxon>Desulfobaculum</taxon>
    </lineage>
</organism>
<feature type="binding site" evidence="5">
    <location>
        <position position="98"/>
    </location>
    <ligand>
        <name>[4Fe-4S] cluster</name>
        <dbReference type="ChEBI" id="CHEBI:49883"/>
    </ligand>
</feature>
<dbReference type="PANTHER" id="PTHR30426:SF0">
    <property type="entry name" value="4-HYDROXY-3-METHYLBUT-2-ENYL DIPHOSPHATE REDUCTASE"/>
    <property type="match status" value="1"/>
</dbReference>
<reference evidence="6 7" key="1">
    <citation type="submission" date="2017-02" db="EMBL/GenBank/DDBJ databases">
        <authorList>
            <person name="Peterson S.W."/>
        </authorList>
    </citation>
    <scope>NUCLEOTIDE SEQUENCE [LARGE SCALE GENOMIC DNA]</scope>
    <source>
        <strain evidence="6 7">DSM 18034</strain>
    </source>
</reference>
<dbReference type="NCBIfam" id="TIGR00216">
    <property type="entry name" value="ispH_lytB"/>
    <property type="match status" value="1"/>
</dbReference>
<feature type="binding site" evidence="5">
    <location>
        <position position="43"/>
    </location>
    <ligand>
        <name>(2E)-4-hydroxy-3-methylbut-2-enyl diphosphate</name>
        <dbReference type="ChEBI" id="CHEBI:128753"/>
    </ligand>
</feature>
<dbReference type="OrthoDB" id="9804068at2"/>
<evidence type="ECO:0000256" key="5">
    <source>
        <dbReference type="HAMAP-Rule" id="MF_00191"/>
    </source>
</evidence>
<dbReference type="Proteomes" id="UP000189733">
    <property type="component" value="Unassembled WGS sequence"/>
</dbReference>
<evidence type="ECO:0000313" key="6">
    <source>
        <dbReference type="EMBL" id="SKA73083.1"/>
    </source>
</evidence>
<feature type="binding site" evidence="5">
    <location>
        <position position="194"/>
    </location>
    <ligand>
        <name>[4Fe-4S] cluster</name>
        <dbReference type="ChEBI" id="CHEBI:49883"/>
    </ligand>
</feature>
<keyword evidence="3 5" id="KW-0408">Iron</keyword>
<feature type="binding site" evidence="5">
    <location>
        <position position="266"/>
    </location>
    <ligand>
        <name>(2E)-4-hydroxy-3-methylbut-2-enyl diphosphate</name>
        <dbReference type="ChEBI" id="CHEBI:128753"/>
    </ligand>
</feature>
<feature type="active site" description="Proton donor" evidence="5">
    <location>
        <position position="128"/>
    </location>
</feature>
<comment type="cofactor">
    <cofactor evidence="5">
        <name>[4Fe-4S] cluster</name>
        <dbReference type="ChEBI" id="CHEBI:49883"/>
    </cofactor>
    <text evidence="5">Binds 1 [4Fe-4S] cluster per subunit.</text>
</comment>
<comment type="caution">
    <text evidence="5">Lacks conserved residue(s) required for the propagation of feature annotation.</text>
</comment>
<dbReference type="UniPathway" id="UPA00056">
    <property type="reaction ID" value="UER00097"/>
</dbReference>
<proteinExistence type="inferred from homology"/>
<feature type="binding site" evidence="5">
    <location>
        <position position="126"/>
    </location>
    <ligand>
        <name>dimethylallyl diphosphate</name>
        <dbReference type="ChEBI" id="CHEBI:57623"/>
    </ligand>
</feature>
<feature type="binding site" evidence="5">
    <location>
        <position position="43"/>
    </location>
    <ligand>
        <name>isopentenyl diphosphate</name>
        <dbReference type="ChEBI" id="CHEBI:128769"/>
    </ligand>
</feature>
<feature type="binding site" evidence="5">
    <location>
        <position position="224"/>
    </location>
    <ligand>
        <name>isopentenyl diphosphate</name>
        <dbReference type="ChEBI" id="CHEBI:128769"/>
    </ligand>
</feature>
<feature type="binding site" evidence="5">
    <location>
        <position position="266"/>
    </location>
    <ligand>
        <name>dimethylallyl diphosphate</name>
        <dbReference type="ChEBI" id="CHEBI:57623"/>
    </ligand>
</feature>
<dbReference type="EMBL" id="FUYA01000005">
    <property type="protein sequence ID" value="SKA73083.1"/>
    <property type="molecule type" value="Genomic_DNA"/>
</dbReference>
<keyword evidence="5" id="KW-0414">Isoprene biosynthesis</keyword>
<comment type="pathway">
    <text evidence="5">Isoprenoid biosynthesis; dimethylallyl diphosphate biosynthesis; dimethylallyl diphosphate from (2E)-4-hydroxy-3-methylbutenyl diphosphate: step 1/1.</text>
</comment>
<feature type="binding site" evidence="5">
    <location>
        <position position="224"/>
    </location>
    <ligand>
        <name>dimethylallyl diphosphate</name>
        <dbReference type="ChEBI" id="CHEBI:57623"/>
    </ligand>
</feature>
<dbReference type="GO" id="GO:0051745">
    <property type="term" value="F:4-hydroxy-3-methylbut-2-enyl diphosphate reductase activity"/>
    <property type="evidence" value="ECO:0007669"/>
    <property type="project" value="UniProtKB-UniRule"/>
</dbReference>
<feature type="binding site" evidence="5">
    <location>
        <position position="266"/>
    </location>
    <ligand>
        <name>isopentenyl diphosphate</name>
        <dbReference type="ChEBI" id="CHEBI:128769"/>
    </ligand>
</feature>
<dbReference type="Gene3D" id="3.40.1010.20">
    <property type="entry name" value="4-hydroxy-3-methylbut-2-enyl diphosphate reductase, catalytic domain"/>
    <property type="match status" value="2"/>
</dbReference>
<dbReference type="Pfam" id="PF02401">
    <property type="entry name" value="LYTB"/>
    <property type="match status" value="1"/>
</dbReference>
<dbReference type="PANTHER" id="PTHR30426">
    <property type="entry name" value="4-HYDROXY-3-METHYLBUT-2-ENYL DIPHOSPHATE REDUCTASE"/>
    <property type="match status" value="1"/>
</dbReference>
<dbReference type="RefSeq" id="WP_078685070.1">
    <property type="nucleotide sequence ID" value="NZ_FUYA01000005.1"/>
</dbReference>
<keyword evidence="4 5" id="KW-0411">Iron-sulfur</keyword>
<dbReference type="UniPathway" id="UPA00059">
    <property type="reaction ID" value="UER00105"/>
</dbReference>
<dbReference type="CDD" id="cd13944">
    <property type="entry name" value="lytB_ispH"/>
    <property type="match status" value="1"/>
</dbReference>
<dbReference type="EC" id="1.17.7.4" evidence="5"/>
<comment type="function">
    <text evidence="5">Catalyzes the conversion of 1-hydroxy-2-methyl-2-(E)-butenyl 4-diphosphate (HMBPP) into a mixture of isopentenyl diphosphate (IPP) and dimethylallyl diphosphate (DMAPP). Acts in the terminal step of the DOXP/MEP pathway for isoprenoid precursor biosynthesis.</text>
</comment>